<dbReference type="STRING" id="10195.A0A3M7RXM5"/>
<accession>A0A3M7RXM5</accession>
<dbReference type="InterPro" id="IPR000668">
    <property type="entry name" value="Peptidase_C1A_C"/>
</dbReference>
<dbReference type="InterPro" id="IPR013128">
    <property type="entry name" value="Peptidase_C1A"/>
</dbReference>
<comment type="caution">
    <text evidence="7">The sequence shown here is derived from an EMBL/GenBank/DDBJ whole genome shotgun (WGS) entry which is preliminary data.</text>
</comment>
<dbReference type="FunFam" id="3.90.70.10:FF:000332">
    <property type="entry name" value="Cathepsin L1"/>
    <property type="match status" value="1"/>
</dbReference>
<dbReference type="PROSITE" id="PS00640">
    <property type="entry name" value="THIOL_PROTEASE_ASN"/>
    <property type="match status" value="1"/>
</dbReference>
<dbReference type="CDD" id="cd02248">
    <property type="entry name" value="Peptidase_C1A"/>
    <property type="match status" value="1"/>
</dbReference>
<dbReference type="Proteomes" id="UP000276133">
    <property type="component" value="Unassembled WGS sequence"/>
</dbReference>
<dbReference type="GO" id="GO:0008234">
    <property type="term" value="F:cysteine-type peptidase activity"/>
    <property type="evidence" value="ECO:0007669"/>
    <property type="project" value="UniProtKB-KW"/>
</dbReference>
<dbReference type="Pfam" id="PF00112">
    <property type="entry name" value="Peptidase_C1"/>
    <property type="match status" value="1"/>
</dbReference>
<reference evidence="7 8" key="1">
    <citation type="journal article" date="2018" name="Sci. Rep.">
        <title>Genomic signatures of local adaptation to the degree of environmental predictability in rotifers.</title>
        <authorList>
            <person name="Franch-Gras L."/>
            <person name="Hahn C."/>
            <person name="Garcia-Roger E.M."/>
            <person name="Carmona M.J."/>
            <person name="Serra M."/>
            <person name="Gomez A."/>
        </authorList>
    </citation>
    <scope>NUCLEOTIDE SEQUENCE [LARGE SCALE GENOMIC DNA]</scope>
    <source>
        <strain evidence="7">HYR1</strain>
    </source>
</reference>
<evidence type="ECO:0000256" key="2">
    <source>
        <dbReference type="ARBA" id="ARBA00022670"/>
    </source>
</evidence>
<evidence type="ECO:0000256" key="1">
    <source>
        <dbReference type="ARBA" id="ARBA00008455"/>
    </source>
</evidence>
<protein>
    <submittedName>
        <fullName evidence="7">Cathepsin L</fullName>
    </submittedName>
</protein>
<dbReference type="PROSITE" id="PS00139">
    <property type="entry name" value="THIOL_PROTEASE_CYS"/>
    <property type="match status" value="1"/>
</dbReference>
<dbReference type="InterPro" id="IPR000169">
    <property type="entry name" value="Pept_cys_AS"/>
</dbReference>
<dbReference type="SMART" id="SM00645">
    <property type="entry name" value="Pept_C1"/>
    <property type="match status" value="1"/>
</dbReference>
<sequence length="282" mass="32655">MIREHNKRYRQHLESYILKPNKFSDLTYQEMMIHSHGRVKILKNLVPSLSRRTPILRRKSVPRRLDWRRRGLVTTVKDQGTCGACWAFSVIGAVEAQIKKELGILVDLSTQQLIDCNYDLIHGNWGCDGGFEEPAFRYIQKHGIMNESDYKYNESRLHECKHNVTKGYKTMPFEIIPVSEVQLQMAVATVGPISVALHIDRKFEFYRSGVYSNNNCKKDYYSLNHAALIVGYGNDNKTGYDFWIVKNSWGSDWGEKGYIRMRRNFNNMCGIASNGLYALLDI</sequence>
<dbReference type="GO" id="GO:0006508">
    <property type="term" value="P:proteolysis"/>
    <property type="evidence" value="ECO:0007669"/>
    <property type="project" value="UniProtKB-KW"/>
</dbReference>
<name>A0A3M7RXM5_BRAPC</name>
<dbReference type="PANTHER" id="PTHR12411">
    <property type="entry name" value="CYSTEINE PROTEASE FAMILY C1-RELATED"/>
    <property type="match status" value="1"/>
</dbReference>
<dbReference type="OrthoDB" id="10253408at2759"/>
<dbReference type="PRINTS" id="PR00705">
    <property type="entry name" value="PAPAIN"/>
</dbReference>
<organism evidence="7 8">
    <name type="scientific">Brachionus plicatilis</name>
    <name type="common">Marine rotifer</name>
    <name type="synonym">Brachionus muelleri</name>
    <dbReference type="NCBI Taxonomy" id="10195"/>
    <lineage>
        <taxon>Eukaryota</taxon>
        <taxon>Metazoa</taxon>
        <taxon>Spiralia</taxon>
        <taxon>Gnathifera</taxon>
        <taxon>Rotifera</taxon>
        <taxon>Eurotatoria</taxon>
        <taxon>Monogononta</taxon>
        <taxon>Pseudotrocha</taxon>
        <taxon>Ploima</taxon>
        <taxon>Brachionidae</taxon>
        <taxon>Brachionus</taxon>
    </lineage>
</organism>
<keyword evidence="3" id="KW-0378">Hydrolase</keyword>
<keyword evidence="4" id="KW-0788">Thiol protease</keyword>
<gene>
    <name evidence="7" type="ORF">BpHYR1_007640</name>
</gene>
<evidence type="ECO:0000256" key="5">
    <source>
        <dbReference type="ARBA" id="ARBA00023157"/>
    </source>
</evidence>
<comment type="similarity">
    <text evidence="1">Belongs to the peptidase C1 family.</text>
</comment>
<dbReference type="InterPro" id="IPR039417">
    <property type="entry name" value="Peptidase_C1A_papain-like"/>
</dbReference>
<dbReference type="SUPFAM" id="SSF54001">
    <property type="entry name" value="Cysteine proteinases"/>
    <property type="match status" value="1"/>
</dbReference>
<evidence type="ECO:0000313" key="8">
    <source>
        <dbReference type="Proteomes" id="UP000276133"/>
    </source>
</evidence>
<evidence type="ECO:0000256" key="4">
    <source>
        <dbReference type="ARBA" id="ARBA00022807"/>
    </source>
</evidence>
<keyword evidence="2" id="KW-0645">Protease</keyword>
<dbReference type="AlphaFoldDB" id="A0A3M7RXM5"/>
<dbReference type="InterPro" id="IPR025661">
    <property type="entry name" value="Pept_asp_AS"/>
</dbReference>
<proteinExistence type="inferred from homology"/>
<keyword evidence="5" id="KW-1015">Disulfide bond</keyword>
<evidence type="ECO:0000259" key="6">
    <source>
        <dbReference type="SMART" id="SM00645"/>
    </source>
</evidence>
<feature type="domain" description="Peptidase C1A papain C-terminal" evidence="6">
    <location>
        <begin position="61"/>
        <end position="279"/>
    </location>
</feature>
<dbReference type="EMBL" id="REGN01002421">
    <property type="protein sequence ID" value="RNA28200.1"/>
    <property type="molecule type" value="Genomic_DNA"/>
</dbReference>
<keyword evidence="8" id="KW-1185">Reference proteome</keyword>
<dbReference type="InterPro" id="IPR038765">
    <property type="entry name" value="Papain-like_cys_pep_sf"/>
</dbReference>
<dbReference type="Gene3D" id="3.90.70.10">
    <property type="entry name" value="Cysteine proteinases"/>
    <property type="match status" value="1"/>
</dbReference>
<evidence type="ECO:0000313" key="7">
    <source>
        <dbReference type="EMBL" id="RNA28200.1"/>
    </source>
</evidence>
<evidence type="ECO:0000256" key="3">
    <source>
        <dbReference type="ARBA" id="ARBA00022801"/>
    </source>
</evidence>